<evidence type="ECO:0000256" key="7">
    <source>
        <dbReference type="ARBA" id="ARBA00023237"/>
    </source>
</evidence>
<comment type="caution">
    <text evidence="9">The sequence shown here is derived from an EMBL/GenBank/DDBJ whole genome shotgun (WGS) entry which is preliminary data.</text>
</comment>
<dbReference type="GO" id="GO:0009279">
    <property type="term" value="C:cell outer membrane"/>
    <property type="evidence" value="ECO:0007669"/>
    <property type="project" value="UniProtKB-SubCell"/>
</dbReference>
<name>B9D5N3_CAMRE</name>
<evidence type="ECO:0000256" key="2">
    <source>
        <dbReference type="ARBA" id="ARBA00007613"/>
    </source>
</evidence>
<dbReference type="Gene3D" id="1.20.1600.10">
    <property type="entry name" value="Outer membrane efflux proteins (OEP)"/>
    <property type="match status" value="1"/>
</dbReference>
<feature type="coiled-coil region" evidence="8">
    <location>
        <begin position="194"/>
        <end position="221"/>
    </location>
</feature>
<evidence type="ECO:0000313" key="9">
    <source>
        <dbReference type="EMBL" id="EEF12688.1"/>
    </source>
</evidence>
<evidence type="ECO:0000313" key="10">
    <source>
        <dbReference type="Proteomes" id="UP000003082"/>
    </source>
</evidence>
<reference evidence="9 10" key="1">
    <citation type="submission" date="2008-08" db="EMBL/GenBank/DDBJ databases">
        <authorList>
            <person name="Madupu R."/>
            <person name="Durkin A.S."/>
            <person name="Torralba M."/>
            <person name="Methe B."/>
            <person name="Sutton G.G."/>
            <person name="Strausberg R.L."/>
            <person name="Nelson K.E."/>
        </authorList>
    </citation>
    <scope>NUCLEOTIDE SEQUENCE [LARGE SCALE GENOMIC DNA]</scope>
    <source>
        <strain evidence="9 10">RM3267</strain>
    </source>
</reference>
<dbReference type="GO" id="GO:0015288">
    <property type="term" value="F:porin activity"/>
    <property type="evidence" value="ECO:0007669"/>
    <property type="project" value="TreeGrafter"/>
</dbReference>
<keyword evidence="5" id="KW-0812">Transmembrane</keyword>
<evidence type="ECO:0000256" key="5">
    <source>
        <dbReference type="ARBA" id="ARBA00022692"/>
    </source>
</evidence>
<keyword evidence="4" id="KW-1134">Transmembrane beta strand</keyword>
<protein>
    <submittedName>
        <fullName evidence="9">Outer membrane efflux protein</fullName>
    </submittedName>
</protein>
<keyword evidence="3" id="KW-0813">Transport</keyword>
<dbReference type="EMBL" id="ACFU01000042">
    <property type="protein sequence ID" value="EEF12688.1"/>
    <property type="molecule type" value="Genomic_DNA"/>
</dbReference>
<evidence type="ECO:0000256" key="4">
    <source>
        <dbReference type="ARBA" id="ARBA00022452"/>
    </source>
</evidence>
<dbReference type="PANTHER" id="PTHR30026:SF20">
    <property type="entry name" value="OUTER MEMBRANE PROTEIN TOLC"/>
    <property type="match status" value="1"/>
</dbReference>
<evidence type="ECO:0000256" key="8">
    <source>
        <dbReference type="SAM" id="Coils"/>
    </source>
</evidence>
<dbReference type="InterPro" id="IPR051906">
    <property type="entry name" value="TolC-like"/>
</dbReference>
<keyword evidence="10" id="KW-1185">Reference proteome</keyword>
<dbReference type="STRING" id="553218.CAMRE0001_2347"/>
<organism evidence="9 10">
    <name type="scientific">Campylobacter rectus RM3267</name>
    <dbReference type="NCBI Taxonomy" id="553218"/>
    <lineage>
        <taxon>Bacteria</taxon>
        <taxon>Pseudomonadati</taxon>
        <taxon>Campylobacterota</taxon>
        <taxon>Epsilonproteobacteria</taxon>
        <taxon>Campylobacterales</taxon>
        <taxon>Campylobacteraceae</taxon>
        <taxon>Campylobacter</taxon>
    </lineage>
</organism>
<dbReference type="SUPFAM" id="SSF56954">
    <property type="entry name" value="Outer membrane efflux proteins (OEP)"/>
    <property type="match status" value="1"/>
</dbReference>
<dbReference type="eggNOG" id="COG1538">
    <property type="taxonomic scope" value="Bacteria"/>
</dbReference>
<gene>
    <name evidence="9" type="ORF">CAMRE0001_2347</name>
</gene>
<proteinExistence type="inferred from homology"/>
<dbReference type="AlphaFoldDB" id="B9D5N3"/>
<dbReference type="Proteomes" id="UP000003082">
    <property type="component" value="Unassembled WGS sequence"/>
</dbReference>
<dbReference type="PANTHER" id="PTHR30026">
    <property type="entry name" value="OUTER MEMBRANE PROTEIN TOLC"/>
    <property type="match status" value="1"/>
</dbReference>
<dbReference type="GO" id="GO:1990281">
    <property type="term" value="C:efflux pump complex"/>
    <property type="evidence" value="ECO:0007669"/>
    <property type="project" value="TreeGrafter"/>
</dbReference>
<dbReference type="GO" id="GO:0015562">
    <property type="term" value="F:efflux transmembrane transporter activity"/>
    <property type="evidence" value="ECO:0007669"/>
    <property type="project" value="InterPro"/>
</dbReference>
<evidence type="ECO:0000256" key="3">
    <source>
        <dbReference type="ARBA" id="ARBA00022448"/>
    </source>
</evidence>
<keyword evidence="7" id="KW-0998">Cell outer membrane</keyword>
<dbReference type="InterPro" id="IPR003423">
    <property type="entry name" value="OMP_efflux"/>
</dbReference>
<dbReference type="Pfam" id="PF02321">
    <property type="entry name" value="OEP"/>
    <property type="match status" value="1"/>
</dbReference>
<evidence type="ECO:0000256" key="1">
    <source>
        <dbReference type="ARBA" id="ARBA00004442"/>
    </source>
</evidence>
<accession>B9D5N3</accession>
<keyword evidence="6" id="KW-0472">Membrane</keyword>
<sequence length="480" mass="54438">MRKISFLFFIVYLFGVSLSAKSISFSSLSKSLESTNPSILSSKLQTLLANEEINAAKSSLYPRLSLNANSEYSKKYANTRNNYINDESLVGSTGFASSVSLKLNYELYKFGANALNIDAAAYKKQSLSYKECVVISEAKLRLLELYYNLLDSKDKLNSYNNLKQINKEIYEISKRLYENGDHTKTAMTNSAIRLVEIEDNIASLNKQIKNLLSEISNLSGEDIYIDDEIMPFSSEDMGGKFDQTSVSLNRANQTNQASQTNQTKSLKQALGFSPQTLSLDSLISSPLPPFEQTSEAKELNALILSKQSALESKKKEYYPAFYLYAKYDFYGDDKDSFRRSWGDTQRNGYRIGLSMVYNLFDGFNREASIKSASLELLLAKEQFNEAKRRYEKEARNINDDLHSNLEKLKTTSELTSYSKELLGMQERLNLNSQSDKLSVLESKVKFNENLIKNEEALLQANMLTVKRFLINEKSVDCKAL</sequence>
<comment type="subcellular location">
    <subcellularLocation>
        <location evidence="1">Cell outer membrane</location>
    </subcellularLocation>
</comment>
<comment type="similarity">
    <text evidence="2">Belongs to the outer membrane factor (OMF) (TC 1.B.17) family.</text>
</comment>
<feature type="coiled-coil region" evidence="8">
    <location>
        <begin position="369"/>
        <end position="411"/>
    </location>
</feature>
<keyword evidence="8" id="KW-0175">Coiled coil</keyword>
<evidence type="ECO:0000256" key="6">
    <source>
        <dbReference type="ARBA" id="ARBA00023136"/>
    </source>
</evidence>